<proteinExistence type="predicted"/>
<feature type="compositionally biased region" description="Basic residues" evidence="1">
    <location>
        <begin position="161"/>
        <end position="188"/>
    </location>
</feature>
<dbReference type="AlphaFoldDB" id="A0A6J4QLV3"/>
<name>A0A6J4QLV3_9PSEU</name>
<feature type="compositionally biased region" description="Low complexity" evidence="1">
    <location>
        <begin position="102"/>
        <end position="115"/>
    </location>
</feature>
<reference evidence="2" key="1">
    <citation type="submission" date="2020-02" db="EMBL/GenBank/DDBJ databases">
        <authorList>
            <person name="Meier V. D."/>
        </authorList>
    </citation>
    <scope>NUCLEOTIDE SEQUENCE</scope>
    <source>
        <strain evidence="2">AVDCRST_MAG66</strain>
    </source>
</reference>
<organism evidence="2">
    <name type="scientific">uncultured Pseudonocardia sp</name>
    <dbReference type="NCBI Taxonomy" id="211455"/>
    <lineage>
        <taxon>Bacteria</taxon>
        <taxon>Bacillati</taxon>
        <taxon>Actinomycetota</taxon>
        <taxon>Actinomycetes</taxon>
        <taxon>Pseudonocardiales</taxon>
        <taxon>Pseudonocardiaceae</taxon>
        <taxon>Pseudonocardia</taxon>
        <taxon>environmental samples</taxon>
    </lineage>
</organism>
<feature type="non-terminal residue" evidence="2">
    <location>
        <position position="1"/>
    </location>
</feature>
<dbReference type="EMBL" id="CADCUS010000614">
    <property type="protein sequence ID" value="CAA9447382.1"/>
    <property type="molecule type" value="Genomic_DNA"/>
</dbReference>
<feature type="compositionally biased region" description="Low complexity" evidence="1">
    <location>
        <begin position="79"/>
        <end position="94"/>
    </location>
</feature>
<feature type="non-terminal residue" evidence="2">
    <location>
        <position position="222"/>
    </location>
</feature>
<gene>
    <name evidence="2" type="ORF">AVDCRST_MAG66-4529</name>
</gene>
<feature type="compositionally biased region" description="Basic residues" evidence="1">
    <location>
        <begin position="120"/>
        <end position="131"/>
    </location>
</feature>
<feature type="region of interest" description="Disordered" evidence="1">
    <location>
        <begin position="44"/>
        <end position="222"/>
    </location>
</feature>
<evidence type="ECO:0000313" key="2">
    <source>
        <dbReference type="EMBL" id="CAA9447382.1"/>
    </source>
</evidence>
<sequence>GRVRRAAGRRAGPGAARAALRVPHPAGRCPVRSGRCRPGAVLAAQVPAPGDGRQPDGPAPAVRPRRRGARHDAAGGGAARTRPGGAVPAGGAPLRRLHARPARAAAGSRPAQCRPEPARARRPVRVRRQVRLARPAPGPAGTGDRARRSAHPAHATCGARARARRQAGGRAGARRRPRRDRRRPGRHRGPVDGRGVPAARRTGPPHRRCVGDERPPAALGLV</sequence>
<accession>A0A6J4QLV3</accession>
<evidence type="ECO:0000256" key="1">
    <source>
        <dbReference type="SAM" id="MobiDB-lite"/>
    </source>
</evidence>
<protein>
    <submittedName>
        <fullName evidence="2">Thioredoxin, phage-associated</fullName>
    </submittedName>
</protein>